<dbReference type="Proteomes" id="UP000068137">
    <property type="component" value="Chromosome"/>
</dbReference>
<comment type="subcellular location">
    <subcellularLocation>
        <location evidence="5">Cell membrane</location>
        <topology evidence="5">Multi-pass membrane protein</topology>
    </subcellularLocation>
    <subcellularLocation>
        <location evidence="1">Endomembrane system</location>
        <topology evidence="1">Multi-pass membrane protein</topology>
    </subcellularLocation>
    <subcellularLocation>
        <location evidence="6">Membrane</location>
        <topology evidence="6">Multi-pass membrane protein</topology>
    </subcellularLocation>
</comment>
<evidence type="ECO:0000256" key="3">
    <source>
        <dbReference type="ARBA" id="ARBA00022989"/>
    </source>
</evidence>
<dbReference type="STRING" id="1528099.AL705_07390"/>
<dbReference type="KEGG" id="cbq:AL705_07390"/>
<reference evidence="9 11" key="3">
    <citation type="submission" date="2019-04" db="EMBL/GenBank/DDBJ databases">
        <authorList>
            <person name="Seth-Smith MB H."/>
            <person name="Seth-Smith H."/>
        </authorList>
    </citation>
    <scope>NUCLEOTIDE SEQUENCE [LARGE SCALE GENOMIC DNA]</scope>
    <source>
        <strain evidence="9">USB-603019</strain>
    </source>
</reference>
<feature type="transmembrane region" description="Helical" evidence="5">
    <location>
        <begin position="27"/>
        <end position="48"/>
    </location>
</feature>
<feature type="transmembrane region" description="Helical" evidence="5">
    <location>
        <begin position="231"/>
        <end position="256"/>
    </location>
</feature>
<evidence type="ECO:0000313" key="9">
    <source>
        <dbReference type="EMBL" id="VHO01532.1"/>
    </source>
</evidence>
<dbReference type="PANTHER" id="PTHR22773">
    <property type="entry name" value="NADH DEHYDROGENASE"/>
    <property type="match status" value="1"/>
</dbReference>
<feature type="transmembrane region" description="Helical" evidence="5">
    <location>
        <begin position="327"/>
        <end position="344"/>
    </location>
</feature>
<evidence type="ECO:0000256" key="4">
    <source>
        <dbReference type="ARBA" id="ARBA00023136"/>
    </source>
</evidence>
<keyword evidence="5" id="KW-1278">Translocase</keyword>
<keyword evidence="5" id="KW-0813">Transport</keyword>
<feature type="transmembrane region" description="Helical" evidence="5">
    <location>
        <begin position="484"/>
        <end position="504"/>
    </location>
</feature>
<dbReference type="InterPro" id="IPR010096">
    <property type="entry name" value="NADH-Q_OxRdtase_suN/2"/>
</dbReference>
<reference evidence="8 10" key="1">
    <citation type="journal article" date="2015" name="Genome Announc.">
        <title>Complete Genome Sequences for Two Strains of a Novel Fastidious, Partially Acid-Fast, Gram-Positive Corynebacterineae Bacterium, Derived from Human Clinical Samples.</title>
        <authorList>
            <person name="Nicholson A.C."/>
            <person name="Bell M."/>
            <person name="Humrighouse B.W."/>
            <person name="McQuiston J.R."/>
        </authorList>
    </citation>
    <scope>NUCLEOTIDE SEQUENCE [LARGE SCALE GENOMIC DNA]</scope>
    <source>
        <strain evidence="8 10">X1698</strain>
    </source>
</reference>
<comment type="catalytic activity">
    <reaction evidence="5">
        <text>a quinone + NADH + 5 H(+)(in) = a quinol + NAD(+) + 4 H(+)(out)</text>
        <dbReference type="Rhea" id="RHEA:57888"/>
        <dbReference type="ChEBI" id="CHEBI:15378"/>
        <dbReference type="ChEBI" id="CHEBI:24646"/>
        <dbReference type="ChEBI" id="CHEBI:57540"/>
        <dbReference type="ChEBI" id="CHEBI:57945"/>
        <dbReference type="ChEBI" id="CHEBI:132124"/>
    </reaction>
</comment>
<feature type="transmembrane region" description="Helical" evidence="5">
    <location>
        <begin position="443"/>
        <end position="463"/>
    </location>
</feature>
<dbReference type="Pfam" id="PF00361">
    <property type="entry name" value="Proton_antipo_M"/>
    <property type="match status" value="1"/>
</dbReference>
<dbReference type="EMBL" id="LR584267">
    <property type="protein sequence ID" value="VHO01532.1"/>
    <property type="molecule type" value="Genomic_DNA"/>
</dbReference>
<feature type="transmembrane region" description="Helical" evidence="5">
    <location>
        <begin position="190"/>
        <end position="211"/>
    </location>
</feature>
<dbReference type="GO" id="GO:0012505">
    <property type="term" value="C:endomembrane system"/>
    <property type="evidence" value="ECO:0007669"/>
    <property type="project" value="UniProtKB-SubCell"/>
</dbReference>
<sequence>MIQNIIAMDMMASPARMIESPALDYQTLAPLLIMFGGACVALLLDAFVRRPARAVVQLVSVFVVLIATMGMLIANWVDGHFSVVANGLLAMDKPTYVAQGALIVFTALSMILFSTRHARRLKTIPESERTEHSEIYVLALFSLFGMMLFTAATNLLMLFVALEVMSLPLYVLAGLALYRRRLSQEASLKYFLLGVLAAAVMLYGIVMLYAATGNFTFAGIAEQSSHTDKPALLVLGVVFVVIGLLFKIGAVPFHSWVPDVYQGAPTPVTAFMAICTKLAAVAALARVLTVAVPLNERQWEIVIVVLAIISMLFGALLTMTQTDVKRLIAYSSITHAGFIMTALVGADQGLLKVGSLEFSVVSSVLIYLAAYGLATIGAFAIVTVVRRESGEEATAISAWEGIGRQHPWLGAAFALYFLSFAGFPITAGFIGKFTVFAVPWLAGYSWLVVVALLVSALAAYAYVRMIIVMFFKRTNITTVVAKPGAAVSIVVVITAVLTILMGILPGPVLGLANSLGGFLM</sequence>
<dbReference type="NCBIfam" id="NF004441">
    <property type="entry name" value="PRK05777.1-4"/>
    <property type="match status" value="1"/>
</dbReference>
<dbReference type="GO" id="GO:0050136">
    <property type="term" value="F:NADH dehydrogenase (quinone) (non-electrogenic) activity"/>
    <property type="evidence" value="ECO:0007669"/>
    <property type="project" value="UniProtKB-UniRule"/>
</dbReference>
<evidence type="ECO:0000256" key="5">
    <source>
        <dbReference type="HAMAP-Rule" id="MF_00445"/>
    </source>
</evidence>
<keyword evidence="11" id="KW-1185">Reference proteome</keyword>
<comment type="similarity">
    <text evidence="5">Belongs to the complex I subunit 2 family.</text>
</comment>
<keyword evidence="2 5" id="KW-0812">Transmembrane</keyword>
<protein>
    <recommendedName>
        <fullName evidence="5">NADH-quinone oxidoreductase subunit N</fullName>
        <ecNumber evidence="5">7.1.1.-</ecNumber>
    </recommendedName>
    <alternativeName>
        <fullName evidence="5">NADH dehydrogenase I subunit N</fullName>
    </alternativeName>
    <alternativeName>
        <fullName evidence="5">NDH-1 subunit N</fullName>
    </alternativeName>
</protein>
<comment type="function">
    <text evidence="5">NDH-1 shuttles electrons from NADH, via FMN and iron-sulfur (Fe-S) centers, to quinones in the respiratory chain. The immediate electron acceptor for the enzyme in this species is believed to be a menaquinone. Couples the redox reaction to proton translocation (for every two electrons transferred, four hydrogen ions are translocated across the cytoplasmic membrane), and thus conserves the redox energy in a proton gradient.</text>
</comment>
<dbReference type="EMBL" id="CP012390">
    <property type="protein sequence ID" value="ALE19384.1"/>
    <property type="molecule type" value="Genomic_DNA"/>
</dbReference>
<proteinExistence type="inferred from homology"/>
<feature type="transmembrane region" description="Helical" evidence="5">
    <location>
        <begin position="96"/>
        <end position="114"/>
    </location>
</feature>
<dbReference type="GO" id="GO:0008137">
    <property type="term" value="F:NADH dehydrogenase (ubiquinone) activity"/>
    <property type="evidence" value="ECO:0007669"/>
    <property type="project" value="InterPro"/>
</dbReference>
<keyword evidence="3 5" id="KW-1133">Transmembrane helix</keyword>
<keyword evidence="5" id="KW-0520">NAD</keyword>
<keyword evidence="5" id="KW-0874">Quinone</keyword>
<dbReference type="PATRIC" id="fig|1562462.4.peg.1506"/>
<evidence type="ECO:0000313" key="8">
    <source>
        <dbReference type="EMBL" id="ALE19384.1"/>
    </source>
</evidence>
<keyword evidence="4 5" id="KW-0472">Membrane</keyword>
<dbReference type="InterPro" id="IPR001750">
    <property type="entry name" value="ND/Mrp_TM"/>
</dbReference>
<reference evidence="8" key="2">
    <citation type="journal article" date="2016" name="Int. J. Syst. Evol. Microbiol.">
        <title>Lawsonella clevelandensis gen. nov., sp. nov., a new member of the suborder Corynebacterineae isolated from human abscesses.</title>
        <authorList>
            <person name="Bell M.E."/>
            <person name="Bernard K.A."/>
            <person name="Harrington S.M."/>
            <person name="Patel N.B."/>
            <person name="Tucker T.A."/>
            <person name="Metcalfe M.G."/>
            <person name="McQuiston J.R."/>
        </authorList>
    </citation>
    <scope>NUCLEOTIDE SEQUENCE</scope>
    <source>
        <strain evidence="8">X1698</strain>
    </source>
</reference>
<feature type="transmembrane region" description="Helical" evidence="5">
    <location>
        <begin position="158"/>
        <end position="178"/>
    </location>
</feature>
<dbReference type="GeneID" id="84895365"/>
<feature type="domain" description="NADH:quinone oxidoreductase/Mrp antiporter transmembrane" evidence="7">
    <location>
        <begin position="152"/>
        <end position="455"/>
    </location>
</feature>
<dbReference type="Proteomes" id="UP000324288">
    <property type="component" value="Chromosome"/>
</dbReference>
<feature type="transmembrane region" description="Helical" evidence="5">
    <location>
        <begin position="55"/>
        <end position="76"/>
    </location>
</feature>
<feature type="transmembrane region" description="Helical" evidence="5">
    <location>
        <begin position="268"/>
        <end position="289"/>
    </location>
</feature>
<evidence type="ECO:0000313" key="11">
    <source>
        <dbReference type="Proteomes" id="UP000324288"/>
    </source>
</evidence>
<evidence type="ECO:0000256" key="6">
    <source>
        <dbReference type="RuleBase" id="RU000320"/>
    </source>
</evidence>
<dbReference type="EC" id="7.1.1.-" evidence="5"/>
<feature type="transmembrane region" description="Helical" evidence="5">
    <location>
        <begin position="135"/>
        <end position="152"/>
    </location>
</feature>
<feature type="transmembrane region" description="Helical" evidence="5">
    <location>
        <begin position="364"/>
        <end position="385"/>
    </location>
</feature>
<evidence type="ECO:0000256" key="1">
    <source>
        <dbReference type="ARBA" id="ARBA00004127"/>
    </source>
</evidence>
<accession>A0A0M3TBX4</accession>
<evidence type="ECO:0000259" key="7">
    <source>
        <dbReference type="Pfam" id="PF00361"/>
    </source>
</evidence>
<dbReference type="GO" id="GO:0048038">
    <property type="term" value="F:quinone binding"/>
    <property type="evidence" value="ECO:0007669"/>
    <property type="project" value="UniProtKB-KW"/>
</dbReference>
<organism evidence="8 10">
    <name type="scientific">Lawsonella clevelandensis</name>
    <dbReference type="NCBI Taxonomy" id="1528099"/>
    <lineage>
        <taxon>Bacteria</taxon>
        <taxon>Bacillati</taxon>
        <taxon>Actinomycetota</taxon>
        <taxon>Actinomycetes</taxon>
        <taxon>Mycobacteriales</taxon>
        <taxon>Lawsonellaceae</taxon>
        <taxon>Lawsonella</taxon>
    </lineage>
</organism>
<feature type="transmembrane region" description="Helical" evidence="5">
    <location>
        <begin position="301"/>
        <end position="320"/>
    </location>
</feature>
<comment type="subunit">
    <text evidence="5">NDH-1 is composed of 14 different subunits. Subunits NuoA, H, J, K, L, M, N constitute the membrane sector of the complex.</text>
</comment>
<dbReference type="GO" id="GO:0005886">
    <property type="term" value="C:plasma membrane"/>
    <property type="evidence" value="ECO:0007669"/>
    <property type="project" value="UniProtKB-SubCell"/>
</dbReference>
<evidence type="ECO:0000313" key="10">
    <source>
        <dbReference type="Proteomes" id="UP000068137"/>
    </source>
</evidence>
<feature type="transmembrane region" description="Helical" evidence="5">
    <location>
        <begin position="406"/>
        <end position="431"/>
    </location>
</feature>
<dbReference type="GO" id="GO:0042773">
    <property type="term" value="P:ATP synthesis coupled electron transport"/>
    <property type="evidence" value="ECO:0007669"/>
    <property type="project" value="InterPro"/>
</dbReference>
<dbReference type="HAMAP" id="MF_00445">
    <property type="entry name" value="NDH1_NuoN_1"/>
    <property type="match status" value="1"/>
</dbReference>
<evidence type="ECO:0000256" key="2">
    <source>
        <dbReference type="ARBA" id="ARBA00022692"/>
    </source>
</evidence>
<dbReference type="RefSeq" id="WP_053962453.1">
    <property type="nucleotide sequence ID" value="NZ_CAMJVL010000003.1"/>
</dbReference>
<dbReference type="AlphaFoldDB" id="A0A0M3TBX4"/>
<dbReference type="NCBIfam" id="TIGR01770">
    <property type="entry name" value="NDH_I_N"/>
    <property type="match status" value="1"/>
</dbReference>
<name>A0A0M3TBX4_9ACTN</name>
<gene>
    <name evidence="5 9" type="primary">nuoN</name>
    <name evidence="8" type="ORF">AL705_07390</name>
    <name evidence="9" type="ORF">LC603019_01467</name>
</gene>
<keyword evidence="5" id="KW-1003">Cell membrane</keyword>
<dbReference type="OrthoDB" id="9811718at2"/>